<dbReference type="AlphaFoldDB" id="E9HHY3"/>
<name>E9HHY3_DAPPU</name>
<evidence type="ECO:0000313" key="1">
    <source>
        <dbReference type="EMBL" id="EFX68630.1"/>
    </source>
</evidence>
<proteinExistence type="predicted"/>
<gene>
    <name evidence="1" type="ORF">DAPPUDRAFT_114378</name>
</gene>
<organism evidence="1 2">
    <name type="scientific">Daphnia pulex</name>
    <name type="common">Water flea</name>
    <dbReference type="NCBI Taxonomy" id="6669"/>
    <lineage>
        <taxon>Eukaryota</taxon>
        <taxon>Metazoa</taxon>
        <taxon>Ecdysozoa</taxon>
        <taxon>Arthropoda</taxon>
        <taxon>Crustacea</taxon>
        <taxon>Branchiopoda</taxon>
        <taxon>Diplostraca</taxon>
        <taxon>Cladocera</taxon>
        <taxon>Anomopoda</taxon>
        <taxon>Daphniidae</taxon>
        <taxon>Daphnia</taxon>
    </lineage>
</organism>
<dbReference type="EMBL" id="GL732651">
    <property type="protein sequence ID" value="EFX68630.1"/>
    <property type="molecule type" value="Genomic_DNA"/>
</dbReference>
<evidence type="ECO:0000313" key="2">
    <source>
        <dbReference type="Proteomes" id="UP000000305"/>
    </source>
</evidence>
<dbReference type="PhylomeDB" id="E9HHY3"/>
<dbReference type="Proteomes" id="UP000000305">
    <property type="component" value="Unassembled WGS sequence"/>
</dbReference>
<protein>
    <submittedName>
        <fullName evidence="1">Uncharacterized protein</fullName>
    </submittedName>
</protein>
<dbReference type="InParanoid" id="E9HHY3"/>
<dbReference type="OrthoDB" id="411871at2759"/>
<reference evidence="1 2" key="1">
    <citation type="journal article" date="2011" name="Science">
        <title>The ecoresponsive genome of Daphnia pulex.</title>
        <authorList>
            <person name="Colbourne J.K."/>
            <person name="Pfrender M.E."/>
            <person name="Gilbert D."/>
            <person name="Thomas W.K."/>
            <person name="Tucker A."/>
            <person name="Oakley T.H."/>
            <person name="Tokishita S."/>
            <person name="Aerts A."/>
            <person name="Arnold G.J."/>
            <person name="Basu M.K."/>
            <person name="Bauer D.J."/>
            <person name="Caceres C.E."/>
            <person name="Carmel L."/>
            <person name="Casola C."/>
            <person name="Choi J.H."/>
            <person name="Detter J.C."/>
            <person name="Dong Q."/>
            <person name="Dusheyko S."/>
            <person name="Eads B.D."/>
            <person name="Frohlich T."/>
            <person name="Geiler-Samerotte K.A."/>
            <person name="Gerlach D."/>
            <person name="Hatcher P."/>
            <person name="Jogdeo S."/>
            <person name="Krijgsveld J."/>
            <person name="Kriventseva E.V."/>
            <person name="Kultz D."/>
            <person name="Laforsch C."/>
            <person name="Lindquist E."/>
            <person name="Lopez J."/>
            <person name="Manak J.R."/>
            <person name="Muller J."/>
            <person name="Pangilinan J."/>
            <person name="Patwardhan R.P."/>
            <person name="Pitluck S."/>
            <person name="Pritham E.J."/>
            <person name="Rechtsteiner A."/>
            <person name="Rho M."/>
            <person name="Rogozin I.B."/>
            <person name="Sakarya O."/>
            <person name="Salamov A."/>
            <person name="Schaack S."/>
            <person name="Shapiro H."/>
            <person name="Shiga Y."/>
            <person name="Skalitzky C."/>
            <person name="Smith Z."/>
            <person name="Souvorov A."/>
            <person name="Sung W."/>
            <person name="Tang Z."/>
            <person name="Tsuchiya D."/>
            <person name="Tu H."/>
            <person name="Vos H."/>
            <person name="Wang M."/>
            <person name="Wolf Y.I."/>
            <person name="Yamagata H."/>
            <person name="Yamada T."/>
            <person name="Ye Y."/>
            <person name="Shaw J.R."/>
            <person name="Andrews J."/>
            <person name="Crease T.J."/>
            <person name="Tang H."/>
            <person name="Lucas S.M."/>
            <person name="Robertson H.M."/>
            <person name="Bork P."/>
            <person name="Koonin E.V."/>
            <person name="Zdobnov E.M."/>
            <person name="Grigoriev I.V."/>
            <person name="Lynch M."/>
            <person name="Boore J.L."/>
        </authorList>
    </citation>
    <scope>NUCLEOTIDE SEQUENCE [LARGE SCALE GENOMIC DNA]</scope>
</reference>
<dbReference type="HOGENOM" id="CLU_797560_0_0_1"/>
<sequence>MLRLNARRPRDKSTHCGDVLGAPGDWTQSRTLYKTIIVPKLLYGCSIWCRVILIKTYKSKIQSLQRTILKCITRSSNSVSLNALLIISNLLQIDLKILEFTATYYLSHKQEPFAPSSAATIGTVLQNLQLDHQIDHTRRFHSKRHPPWVTTSLSCDTVEAIPLLSQERNSLVIYGTSYKSTAGKAFGVVCCSASNIVHTFQETLSTNPTEDQAYSISALNNCIKNPKISEPAAYCRQLCYDNQNYIHIYLVRGSEGTSLAREEAKSCLHLNSKPIIIRGQWLMQDIPHQPRFSSHCFVIPSPQPYFSESSPLNPKKHIDANGDNFEDAGQEVSVLEASQTMMLEIEEC</sequence>
<dbReference type="KEGG" id="dpx:DAPPUDRAFT_114378"/>
<keyword evidence="2" id="KW-1185">Reference proteome</keyword>
<accession>E9HHY3</accession>